<dbReference type="PIRSF" id="PIRSF001399">
    <property type="entry name" value="DHquinase_II"/>
    <property type="match status" value="1"/>
</dbReference>
<reference evidence="10 11" key="1">
    <citation type="submission" date="2014-08" db="EMBL/GenBank/DDBJ databases">
        <title>Comparative genomics of the Paenibacillus odorifer group.</title>
        <authorList>
            <person name="den Bakker H.C."/>
            <person name="Tsai Y.-C."/>
            <person name="Martin N."/>
            <person name="Korlach J."/>
            <person name="Wiedmann M."/>
        </authorList>
    </citation>
    <scope>NUCLEOTIDE SEQUENCE [LARGE SCALE GENOMIC DNA]</scope>
    <source>
        <strain evidence="10 11">DSM 15220</strain>
    </source>
</reference>
<feature type="active site" description="Proton donor" evidence="7 8">
    <location>
        <position position="99"/>
    </location>
</feature>
<dbReference type="eggNOG" id="COG0757">
    <property type="taxonomic scope" value="Bacteria"/>
</dbReference>
<dbReference type="AlphaFoldDB" id="A0A089M7W6"/>
<evidence type="ECO:0000256" key="9">
    <source>
        <dbReference type="PIRSR" id="PIRSR001399-3"/>
    </source>
</evidence>
<name>A0A089M7W6_9BACL</name>
<dbReference type="Proteomes" id="UP000029500">
    <property type="component" value="Chromosome"/>
</dbReference>
<evidence type="ECO:0000256" key="1">
    <source>
        <dbReference type="ARBA" id="ARBA00001864"/>
    </source>
</evidence>
<evidence type="ECO:0000256" key="6">
    <source>
        <dbReference type="ARBA" id="ARBA00023239"/>
    </source>
</evidence>
<sequence length="149" mass="16553">MKIAVVNGPNMNLTGVRETGFYGKVTWKQIEERLRKLAEEWQIELLCFQSNHEGEIVDFIQEHLSSLDGIVLNPAGLSKTGYSILDAMSSVGIPYIEVHMSNIFDRGGWHAQSIFFENAAGLVVGLKGYSYDLGLQGMKQYLDTALAPN</sequence>
<dbReference type="GO" id="GO:0008652">
    <property type="term" value="P:amino acid biosynthetic process"/>
    <property type="evidence" value="ECO:0007669"/>
    <property type="project" value="UniProtKB-KW"/>
</dbReference>
<comment type="function">
    <text evidence="7">Catalyzes a trans-dehydration via an enolate intermediate.</text>
</comment>
<feature type="active site" description="Proton acceptor" evidence="7 8">
    <location>
        <position position="22"/>
    </location>
</feature>
<evidence type="ECO:0000256" key="2">
    <source>
        <dbReference type="ARBA" id="ARBA00004902"/>
    </source>
</evidence>
<comment type="similarity">
    <text evidence="3 7">Belongs to the type-II 3-dehydroquinase family.</text>
</comment>
<dbReference type="GO" id="GO:0003855">
    <property type="term" value="F:3-dehydroquinate dehydratase activity"/>
    <property type="evidence" value="ECO:0007669"/>
    <property type="project" value="UniProtKB-UniRule"/>
</dbReference>
<feature type="binding site" evidence="7">
    <location>
        <position position="73"/>
    </location>
    <ligand>
        <name>substrate</name>
    </ligand>
</feature>
<dbReference type="RefSeq" id="WP_025707132.1">
    <property type="nucleotide sequence ID" value="NZ_CP009287.1"/>
</dbReference>
<dbReference type="NCBIfam" id="NF003807">
    <property type="entry name" value="PRK05395.1-4"/>
    <property type="match status" value="1"/>
</dbReference>
<evidence type="ECO:0000313" key="11">
    <source>
        <dbReference type="Proteomes" id="UP000029500"/>
    </source>
</evidence>
<evidence type="ECO:0000256" key="8">
    <source>
        <dbReference type="PIRSR" id="PIRSR001399-1"/>
    </source>
</evidence>
<dbReference type="EC" id="4.2.1.10" evidence="5 7"/>
<proteinExistence type="inferred from homology"/>
<dbReference type="OrthoDB" id="9790793at2"/>
<comment type="pathway">
    <text evidence="2 7">Metabolic intermediate biosynthesis; chorismate biosynthesis; chorismate from D-erythrose 4-phosphate and phosphoenolpyruvate: step 3/7.</text>
</comment>
<dbReference type="Gene3D" id="3.40.50.9100">
    <property type="entry name" value="Dehydroquinase, class II"/>
    <property type="match status" value="1"/>
</dbReference>
<evidence type="ECO:0000256" key="7">
    <source>
        <dbReference type="HAMAP-Rule" id="MF_00169"/>
    </source>
</evidence>
<keyword evidence="7" id="KW-0028">Amino-acid biosynthesis</keyword>
<keyword evidence="11" id="KW-1185">Reference proteome</keyword>
<feature type="binding site" evidence="7">
    <location>
        <begin position="100"/>
        <end position="101"/>
    </location>
    <ligand>
        <name>substrate</name>
    </ligand>
</feature>
<dbReference type="STRING" id="189425.PGRAT_08150"/>
<comment type="subunit">
    <text evidence="4 7">Homododecamer.</text>
</comment>
<dbReference type="Pfam" id="PF01220">
    <property type="entry name" value="DHquinase_II"/>
    <property type="match status" value="1"/>
</dbReference>
<comment type="caution">
    <text evidence="7">Lacks conserved residue(s) required for the propagation of feature annotation.</text>
</comment>
<dbReference type="CDD" id="cd00466">
    <property type="entry name" value="DHQase_II"/>
    <property type="match status" value="1"/>
</dbReference>
<keyword evidence="6 7" id="KW-0456">Lyase</keyword>
<dbReference type="GO" id="GO:0019631">
    <property type="term" value="P:quinate catabolic process"/>
    <property type="evidence" value="ECO:0007669"/>
    <property type="project" value="TreeGrafter"/>
</dbReference>
<dbReference type="GO" id="GO:0009073">
    <property type="term" value="P:aromatic amino acid family biosynthetic process"/>
    <property type="evidence" value="ECO:0007669"/>
    <property type="project" value="UniProtKB-KW"/>
</dbReference>
<evidence type="ECO:0000256" key="4">
    <source>
        <dbReference type="ARBA" id="ARBA00011193"/>
    </source>
</evidence>
<feature type="site" description="Transition state stabilizer" evidence="7 9">
    <location>
        <position position="17"/>
    </location>
</feature>
<evidence type="ECO:0000256" key="3">
    <source>
        <dbReference type="ARBA" id="ARBA00011037"/>
    </source>
</evidence>
<dbReference type="HOGENOM" id="CLU_090968_2_0_9"/>
<dbReference type="UniPathway" id="UPA00053">
    <property type="reaction ID" value="UER00086"/>
</dbReference>
<organism evidence="10 11">
    <name type="scientific">Paenibacillus graminis</name>
    <dbReference type="NCBI Taxonomy" id="189425"/>
    <lineage>
        <taxon>Bacteria</taxon>
        <taxon>Bacillati</taxon>
        <taxon>Bacillota</taxon>
        <taxon>Bacilli</taxon>
        <taxon>Bacillales</taxon>
        <taxon>Paenibacillaceae</taxon>
        <taxon>Paenibacillus</taxon>
    </lineage>
</organism>
<dbReference type="InterPro" id="IPR001874">
    <property type="entry name" value="DHquinase_II"/>
</dbReference>
<feature type="binding site" evidence="7">
    <location>
        <position position="86"/>
    </location>
    <ligand>
        <name>substrate</name>
    </ligand>
</feature>
<dbReference type="GO" id="GO:0009423">
    <property type="term" value="P:chorismate biosynthetic process"/>
    <property type="evidence" value="ECO:0007669"/>
    <property type="project" value="UniProtKB-UniRule"/>
</dbReference>
<accession>A0A089M7W6</accession>
<evidence type="ECO:0000256" key="5">
    <source>
        <dbReference type="ARBA" id="ARBA00012060"/>
    </source>
</evidence>
<dbReference type="SUPFAM" id="SSF52304">
    <property type="entry name" value="Type II 3-dehydroquinate dehydratase"/>
    <property type="match status" value="1"/>
</dbReference>
<comment type="catalytic activity">
    <reaction evidence="1 7">
        <text>3-dehydroquinate = 3-dehydroshikimate + H2O</text>
        <dbReference type="Rhea" id="RHEA:21096"/>
        <dbReference type="ChEBI" id="CHEBI:15377"/>
        <dbReference type="ChEBI" id="CHEBI:16630"/>
        <dbReference type="ChEBI" id="CHEBI:32364"/>
        <dbReference type="EC" id="4.2.1.10"/>
    </reaction>
</comment>
<dbReference type="EMBL" id="CP009287">
    <property type="protein sequence ID" value="AIQ67613.1"/>
    <property type="molecule type" value="Genomic_DNA"/>
</dbReference>
<keyword evidence="7" id="KW-0057">Aromatic amino acid biosynthesis</keyword>
<evidence type="ECO:0000313" key="10">
    <source>
        <dbReference type="EMBL" id="AIQ67613.1"/>
    </source>
</evidence>
<dbReference type="HAMAP" id="MF_00169">
    <property type="entry name" value="AroQ"/>
    <property type="match status" value="1"/>
</dbReference>
<protein>
    <recommendedName>
        <fullName evidence="5 7">3-dehydroquinate dehydratase</fullName>
        <shortName evidence="7">3-dehydroquinase</shortName>
        <ecNumber evidence="5 7">4.2.1.10</ecNumber>
    </recommendedName>
    <alternativeName>
        <fullName evidence="7">Type II DHQase</fullName>
    </alternativeName>
</protein>
<dbReference type="InterPro" id="IPR036441">
    <property type="entry name" value="DHquinase_II_sf"/>
</dbReference>
<gene>
    <name evidence="7" type="primary">aroQ</name>
    <name evidence="10" type="ORF">PGRAT_08150</name>
</gene>
<dbReference type="PANTHER" id="PTHR21272:SF3">
    <property type="entry name" value="CATABOLIC 3-DEHYDROQUINASE"/>
    <property type="match status" value="1"/>
</dbReference>
<dbReference type="NCBIfam" id="NF003805">
    <property type="entry name" value="PRK05395.1-2"/>
    <property type="match status" value="1"/>
</dbReference>
<dbReference type="PANTHER" id="PTHR21272">
    <property type="entry name" value="CATABOLIC 3-DEHYDROQUINASE"/>
    <property type="match status" value="1"/>
</dbReference>
<dbReference type="KEGG" id="pgm:PGRAT_08150"/>